<proteinExistence type="inferred from homology"/>
<evidence type="ECO:0000256" key="2">
    <source>
        <dbReference type="ARBA" id="ARBA00011738"/>
    </source>
</evidence>
<evidence type="ECO:0000256" key="4">
    <source>
        <dbReference type="ARBA" id="ARBA00023239"/>
    </source>
</evidence>
<dbReference type="InterPro" id="IPR005164">
    <property type="entry name" value="Allantoicase"/>
</dbReference>
<dbReference type="GO" id="GO:0006144">
    <property type="term" value="P:purine nucleobase metabolic process"/>
    <property type="evidence" value="ECO:0007669"/>
    <property type="project" value="UniProtKB-KW"/>
</dbReference>
<name>A0A1X2HF15_SYNRA</name>
<dbReference type="Proteomes" id="UP000242180">
    <property type="component" value="Unassembled WGS sequence"/>
</dbReference>
<dbReference type="InParanoid" id="A0A1X2HF15"/>
<sequence>MKSFQRIPYEDFNSSELSQYTDLASSALGSTIVAVTNEFFAPATNMINPAPPIHAPGKFVDTGAWMDGWESQRHNPTYDWCIIKLGFAGSIHGFDIDTSYFTGNQAPAASVEGAFCVNGDIQSESVQWTEILPKVDLPPTCHNLFKLSEPTQVFTHLRLNNIPDGGIARFRVYGNVSPIWPEDKSTLVDLAFAGNGARAVQVSDQHYTPASNLLLPGRGQTMDDGWQSKRSRTPGHSDHVVVKLGDKGHILKVEIDTSHFCGNYPNRVKLEAVQADAEVPEENAQWSVLLDENTKVGPNALFYFDPAHTDKVFSHARISIIPDGGLKRLRLYGIREGGAIPSLPITLPKQQQKTIIAEPLTAEKYAIYGDVIETRSDVNVTGANQGTAEKFHHVAKVTNDFPAPGSKTNFCLYHCRPANELPFTVKLLERHPYSNQIFVPMSDTKSRAYLVVVALNGKDDKPDMSTLKAYVASSTQGINYRAGVWHHPMIVLGNETDFACLVHESGIPEQDCNEVDVEPVVIEVPGF</sequence>
<comment type="catalytic activity">
    <reaction evidence="5">
        <text>(S)-ureidoglycolate = urea + glyoxylate</text>
        <dbReference type="Rhea" id="RHEA:11304"/>
        <dbReference type="ChEBI" id="CHEBI:16199"/>
        <dbReference type="ChEBI" id="CHEBI:36655"/>
        <dbReference type="ChEBI" id="CHEBI:57296"/>
        <dbReference type="EC" id="4.3.2.3"/>
    </reaction>
</comment>
<evidence type="ECO:0000313" key="7">
    <source>
        <dbReference type="EMBL" id="ORY97500.1"/>
    </source>
</evidence>
<dbReference type="OMA" id="NDWVRFR"/>
<dbReference type="PANTHER" id="PTHR12045">
    <property type="entry name" value="ALLANTOICASE"/>
    <property type="match status" value="1"/>
</dbReference>
<evidence type="ECO:0000313" key="8">
    <source>
        <dbReference type="Proteomes" id="UP000242180"/>
    </source>
</evidence>
<dbReference type="Gene3D" id="2.60.120.260">
    <property type="entry name" value="Galactose-binding domain-like"/>
    <property type="match status" value="2"/>
</dbReference>
<keyword evidence="4" id="KW-0456">Lyase</keyword>
<dbReference type="Gene3D" id="2.60.120.480">
    <property type="entry name" value="Ureidoglycolate hydrolase"/>
    <property type="match status" value="1"/>
</dbReference>
<dbReference type="Pfam" id="PF03561">
    <property type="entry name" value="Allantoicase"/>
    <property type="match status" value="2"/>
</dbReference>
<feature type="domain" description="Allantoicase" evidence="6">
    <location>
        <begin position="196"/>
        <end position="334"/>
    </location>
</feature>
<accession>A0A1X2HF15</accession>
<gene>
    <name evidence="7" type="ORF">BCR43DRAFT_556828</name>
</gene>
<dbReference type="GO" id="GO:0050385">
    <property type="term" value="F:ureidoglycolate lyase activity"/>
    <property type="evidence" value="ECO:0007669"/>
    <property type="project" value="UniProtKB-EC"/>
</dbReference>
<dbReference type="GO" id="GO:0000256">
    <property type="term" value="P:allantoin catabolic process"/>
    <property type="evidence" value="ECO:0007669"/>
    <property type="project" value="InterPro"/>
</dbReference>
<dbReference type="CDD" id="cd20298">
    <property type="entry name" value="cupin_UAH"/>
    <property type="match status" value="1"/>
</dbReference>
<feature type="domain" description="Allantoicase" evidence="6">
    <location>
        <begin position="29"/>
        <end position="176"/>
    </location>
</feature>
<dbReference type="InterPro" id="IPR024060">
    <property type="entry name" value="Ureidoglycolate_lyase_dom_sf"/>
</dbReference>
<comment type="caution">
    <text evidence="7">The sequence shown here is derived from an EMBL/GenBank/DDBJ whole genome shotgun (WGS) entry which is preliminary data.</text>
</comment>
<dbReference type="InterPro" id="IPR008979">
    <property type="entry name" value="Galactose-bd-like_sf"/>
</dbReference>
<dbReference type="STRING" id="13706.A0A1X2HF15"/>
<organism evidence="7 8">
    <name type="scientific">Syncephalastrum racemosum</name>
    <name type="common">Filamentous fungus</name>
    <dbReference type="NCBI Taxonomy" id="13706"/>
    <lineage>
        <taxon>Eukaryota</taxon>
        <taxon>Fungi</taxon>
        <taxon>Fungi incertae sedis</taxon>
        <taxon>Mucoromycota</taxon>
        <taxon>Mucoromycotina</taxon>
        <taxon>Mucoromycetes</taxon>
        <taxon>Mucorales</taxon>
        <taxon>Syncephalastraceae</taxon>
        <taxon>Syncephalastrum</taxon>
    </lineage>
</organism>
<dbReference type="FunCoup" id="A0A1X2HF15">
    <property type="interactions" value="49"/>
</dbReference>
<reference evidence="7 8" key="1">
    <citation type="submission" date="2016-07" db="EMBL/GenBank/DDBJ databases">
        <title>Pervasive Adenine N6-methylation of Active Genes in Fungi.</title>
        <authorList>
            <consortium name="DOE Joint Genome Institute"/>
            <person name="Mondo S.J."/>
            <person name="Dannebaum R.O."/>
            <person name="Kuo R.C."/>
            <person name="Labutti K."/>
            <person name="Haridas S."/>
            <person name="Kuo A."/>
            <person name="Salamov A."/>
            <person name="Ahrendt S.R."/>
            <person name="Lipzen A."/>
            <person name="Sullivan W."/>
            <person name="Andreopoulos W.B."/>
            <person name="Clum A."/>
            <person name="Lindquist E."/>
            <person name="Daum C."/>
            <person name="Ramamoorthy G.K."/>
            <person name="Gryganskyi A."/>
            <person name="Culley D."/>
            <person name="Magnuson J.K."/>
            <person name="James T.Y."/>
            <person name="O'Malley M.A."/>
            <person name="Stajich J.E."/>
            <person name="Spatafora J.W."/>
            <person name="Visel A."/>
            <person name="Grigoriev I.V."/>
        </authorList>
    </citation>
    <scope>NUCLEOTIDE SEQUENCE [LARGE SCALE GENOMIC DNA]</scope>
    <source>
        <strain evidence="7 8">NRRL 2496</strain>
    </source>
</reference>
<protein>
    <submittedName>
        <fullName evidence="7">Galactose-binding domain-like protein</fullName>
    </submittedName>
</protein>
<dbReference type="AlphaFoldDB" id="A0A1X2HF15"/>
<comment type="similarity">
    <text evidence="1">Belongs to the allantoicase family.</text>
</comment>
<dbReference type="Pfam" id="PF04115">
    <property type="entry name" value="Ureidogly_lyase"/>
    <property type="match status" value="1"/>
</dbReference>
<evidence type="ECO:0000256" key="1">
    <source>
        <dbReference type="ARBA" id="ARBA00009242"/>
    </source>
</evidence>
<dbReference type="NCBIfam" id="TIGR02961">
    <property type="entry name" value="allantoicase"/>
    <property type="match status" value="1"/>
</dbReference>
<dbReference type="GO" id="GO:0004848">
    <property type="term" value="F:ureidoglycolate hydrolase activity"/>
    <property type="evidence" value="ECO:0007669"/>
    <property type="project" value="InterPro"/>
</dbReference>
<evidence type="ECO:0000256" key="3">
    <source>
        <dbReference type="ARBA" id="ARBA00022631"/>
    </source>
</evidence>
<dbReference type="InterPro" id="IPR011051">
    <property type="entry name" value="RmlC_Cupin_sf"/>
</dbReference>
<dbReference type="HAMAP" id="MF_00813">
    <property type="entry name" value="Allantoicase"/>
    <property type="match status" value="1"/>
</dbReference>
<keyword evidence="3" id="KW-0659">Purine metabolism</keyword>
<comment type="subunit">
    <text evidence="2">Homodimer.</text>
</comment>
<dbReference type="SUPFAM" id="SSF49785">
    <property type="entry name" value="Galactose-binding domain-like"/>
    <property type="match status" value="2"/>
</dbReference>
<evidence type="ECO:0000256" key="5">
    <source>
        <dbReference type="ARBA" id="ARBA00047684"/>
    </source>
</evidence>
<dbReference type="OrthoDB" id="10266039at2759"/>
<dbReference type="EMBL" id="MCGN01000004">
    <property type="protein sequence ID" value="ORY97500.1"/>
    <property type="molecule type" value="Genomic_DNA"/>
</dbReference>
<dbReference type="GO" id="GO:0004037">
    <property type="term" value="F:allantoicase activity"/>
    <property type="evidence" value="ECO:0007669"/>
    <property type="project" value="InterPro"/>
</dbReference>
<dbReference type="PANTHER" id="PTHR12045:SF3">
    <property type="entry name" value="INACTIVE ALLANTOICASE-RELATED"/>
    <property type="match status" value="1"/>
</dbReference>
<keyword evidence="8" id="KW-1185">Reference proteome</keyword>
<dbReference type="InterPro" id="IPR007247">
    <property type="entry name" value="Ureidogly_lyase"/>
</dbReference>
<dbReference type="InterPro" id="IPR015908">
    <property type="entry name" value="Allantoicase_dom"/>
</dbReference>
<dbReference type="SUPFAM" id="SSF51182">
    <property type="entry name" value="RmlC-like cupins"/>
    <property type="match status" value="1"/>
</dbReference>
<dbReference type="InterPro" id="IPR047233">
    <property type="entry name" value="UAH_cupin"/>
</dbReference>
<evidence type="ECO:0000259" key="6">
    <source>
        <dbReference type="Pfam" id="PF03561"/>
    </source>
</evidence>